<dbReference type="Proteomes" id="UP000185944">
    <property type="component" value="Unassembled WGS sequence"/>
</dbReference>
<name>A0A177EDV9_9MICR</name>
<protein>
    <submittedName>
        <fullName evidence="2">Uncharacterized protein</fullName>
    </submittedName>
</protein>
<dbReference type="EMBL" id="LTDL01000037">
    <property type="protein sequence ID" value="OAG30127.1"/>
    <property type="molecule type" value="Genomic_DNA"/>
</dbReference>
<accession>A0A177EDV9</accession>
<sequence length="199" mass="22725">MSNGDGFTHTGSIFIFDNRFSFFECLNLLPRIQKIFYISGAVVFVYLLAALIIKIRSMSMASSPISRANSWLEANASKKTNMSQSITSAGDSSFLYRRQTTKKITKRSWFARLKISKPFRMLWSGLHNEIMLAIHMAAYCAFIMLVYSCIIAFHTWLLNTKLYATTDLATTTYYNNQGKASNFFDFSTPPRPYVIFSTD</sequence>
<dbReference type="RefSeq" id="XP_067544602.1">
    <property type="nucleotide sequence ID" value="XM_067689128.1"/>
</dbReference>
<feature type="transmembrane region" description="Helical" evidence="1">
    <location>
        <begin position="35"/>
        <end position="53"/>
    </location>
</feature>
<keyword evidence="1" id="KW-0472">Membrane</keyword>
<evidence type="ECO:0000313" key="2">
    <source>
        <dbReference type="EMBL" id="OAG30127.1"/>
    </source>
</evidence>
<dbReference type="AlphaFoldDB" id="A0A177EDV9"/>
<feature type="transmembrane region" description="Helical" evidence="1">
    <location>
        <begin position="130"/>
        <end position="153"/>
    </location>
</feature>
<dbReference type="VEuPathDB" id="MicrosporidiaDB:NEDG_01710"/>
<comment type="caution">
    <text evidence="2">The sequence shown here is derived from an EMBL/GenBank/DDBJ whole genome shotgun (WGS) entry which is preliminary data.</text>
</comment>
<keyword evidence="1" id="KW-1133">Transmembrane helix</keyword>
<evidence type="ECO:0000313" key="3">
    <source>
        <dbReference type="Proteomes" id="UP000185944"/>
    </source>
</evidence>
<keyword evidence="1" id="KW-0812">Transmembrane</keyword>
<gene>
    <name evidence="2" type="ORF">NEDG_01710</name>
</gene>
<organism evidence="2 3">
    <name type="scientific">Nematocida displodere</name>
    <dbReference type="NCBI Taxonomy" id="1805483"/>
    <lineage>
        <taxon>Eukaryota</taxon>
        <taxon>Fungi</taxon>
        <taxon>Fungi incertae sedis</taxon>
        <taxon>Microsporidia</taxon>
        <taxon>Nematocida</taxon>
    </lineage>
</organism>
<keyword evidence="3" id="KW-1185">Reference proteome</keyword>
<reference evidence="2 3" key="1">
    <citation type="submission" date="2016-02" db="EMBL/GenBank/DDBJ databases">
        <title>Discovery of a natural microsporidian pathogen with a broad tissue tropism in Caenorhabditis elegans.</title>
        <authorList>
            <person name="Luallen R.J."/>
            <person name="Reinke A.W."/>
            <person name="Tong L."/>
            <person name="Botts M.R."/>
            <person name="Felix M.-A."/>
            <person name="Troemel E.R."/>
        </authorList>
    </citation>
    <scope>NUCLEOTIDE SEQUENCE [LARGE SCALE GENOMIC DNA]</scope>
    <source>
        <strain evidence="2 3">JUm2807</strain>
    </source>
</reference>
<dbReference type="GeneID" id="93648060"/>
<evidence type="ECO:0000256" key="1">
    <source>
        <dbReference type="SAM" id="Phobius"/>
    </source>
</evidence>
<proteinExistence type="predicted"/>